<feature type="chain" id="PRO_5026750179" evidence="1">
    <location>
        <begin position="19"/>
        <end position="253"/>
    </location>
</feature>
<evidence type="ECO:0000313" key="2">
    <source>
        <dbReference type="Proteomes" id="UP001652740"/>
    </source>
</evidence>
<feature type="signal peptide" evidence="1">
    <location>
        <begin position="1"/>
        <end position="18"/>
    </location>
</feature>
<proteinExistence type="predicted"/>
<dbReference type="GeneID" id="113517737"/>
<name>A0A6J3C705_GALME</name>
<evidence type="ECO:0000313" key="3">
    <source>
        <dbReference type="RefSeq" id="XP_031767580.1"/>
    </source>
</evidence>
<keyword evidence="1" id="KW-0732">Signal</keyword>
<accession>A0A6J3C705</accession>
<dbReference type="Proteomes" id="UP001652740">
    <property type="component" value="Unplaced"/>
</dbReference>
<keyword evidence="2" id="KW-1185">Reference proteome</keyword>
<organism evidence="2 3">
    <name type="scientific">Galleria mellonella</name>
    <name type="common">Greater wax moth</name>
    <dbReference type="NCBI Taxonomy" id="7137"/>
    <lineage>
        <taxon>Eukaryota</taxon>
        <taxon>Metazoa</taxon>
        <taxon>Ecdysozoa</taxon>
        <taxon>Arthropoda</taxon>
        <taxon>Hexapoda</taxon>
        <taxon>Insecta</taxon>
        <taxon>Pterygota</taxon>
        <taxon>Neoptera</taxon>
        <taxon>Endopterygota</taxon>
        <taxon>Lepidoptera</taxon>
        <taxon>Glossata</taxon>
        <taxon>Ditrysia</taxon>
        <taxon>Pyraloidea</taxon>
        <taxon>Pyralidae</taxon>
        <taxon>Galleriinae</taxon>
        <taxon>Galleria</taxon>
    </lineage>
</organism>
<dbReference type="AlphaFoldDB" id="A0A6J3C705"/>
<dbReference type="OrthoDB" id="7400442at2759"/>
<dbReference type="InParanoid" id="A0A6J3C705"/>
<reference evidence="3" key="1">
    <citation type="submission" date="2025-08" db="UniProtKB">
        <authorList>
            <consortium name="RefSeq"/>
        </authorList>
    </citation>
    <scope>IDENTIFICATION</scope>
    <source>
        <tissue evidence="3">Whole larvae</tissue>
    </source>
</reference>
<gene>
    <name evidence="3" type="primary">LOC113517737</name>
</gene>
<dbReference type="RefSeq" id="XP_031767580.1">
    <property type="nucleotide sequence ID" value="XM_031911720.2"/>
</dbReference>
<evidence type="ECO:0000256" key="1">
    <source>
        <dbReference type="SAM" id="SignalP"/>
    </source>
</evidence>
<dbReference type="KEGG" id="gmw:113517737"/>
<protein>
    <submittedName>
        <fullName evidence="3">Uncharacterized protein LOC113517737</fullName>
    </submittedName>
</protein>
<sequence length="253" mass="28968">MWRLAAVWRLSTVLLVGATLDFRFFTQKRSFDVPSQVDCFVIPPMTNHRIGRTINNGWPENKPGKTTLMPVVRHTPNLSFENQIRTRRFDQLIPSAEEIVKEHAKLVHDINSLKQVVFVAPFVDENRDYEDSIFHELIETSTTPRPKSKRVTENAVVTKPYKQNSIPLILLGGASQQEVIKTQPIKFPKPISLVGTSVSPLAKHPYPFVMQAKSQRPFKFCMQPTSGLQSSMMYMTTQRPSLLERIIRSILPR</sequence>